<sequence length="75" mass="9129">MEKEYREKLLNWEDSKTIMQLVPTTSQPSTLEKPEKPKASKLKDVYANWSISQKLYRQELEDWKTTKHYYSQLYK</sequence>
<dbReference type="EMBL" id="JAUBYV010000001">
    <property type="protein sequence ID" value="KAK2630650.1"/>
    <property type="molecule type" value="Genomic_DNA"/>
</dbReference>
<evidence type="ECO:0000313" key="1">
    <source>
        <dbReference type="EMBL" id="KAK2630650.1"/>
    </source>
</evidence>
<evidence type="ECO:0000313" key="2">
    <source>
        <dbReference type="Proteomes" id="UP001285354"/>
    </source>
</evidence>
<proteinExistence type="predicted"/>
<keyword evidence="2" id="KW-1185">Reference proteome</keyword>
<dbReference type="Proteomes" id="UP001285354">
    <property type="component" value="Unassembled WGS sequence"/>
</dbReference>
<gene>
    <name evidence="1" type="ORF">QTJ16_001470</name>
</gene>
<comment type="caution">
    <text evidence="1">The sequence shown here is derived from an EMBL/GenBank/DDBJ whole genome shotgun (WGS) entry which is preliminary data.</text>
</comment>
<dbReference type="AlphaFoldDB" id="A0AAD9T8G5"/>
<reference evidence="1" key="1">
    <citation type="submission" date="2023-06" db="EMBL/GenBank/DDBJ databases">
        <title>Draft genome of Marssonina rosae.</title>
        <authorList>
            <person name="Cheng Q."/>
        </authorList>
    </citation>
    <scope>NUCLEOTIDE SEQUENCE</scope>
    <source>
        <strain evidence="1">R4</strain>
    </source>
</reference>
<protein>
    <submittedName>
        <fullName evidence="1">Uncharacterized protein</fullName>
    </submittedName>
</protein>
<organism evidence="1 2">
    <name type="scientific">Diplocarpon rosae</name>
    <dbReference type="NCBI Taxonomy" id="946125"/>
    <lineage>
        <taxon>Eukaryota</taxon>
        <taxon>Fungi</taxon>
        <taxon>Dikarya</taxon>
        <taxon>Ascomycota</taxon>
        <taxon>Pezizomycotina</taxon>
        <taxon>Leotiomycetes</taxon>
        <taxon>Helotiales</taxon>
        <taxon>Drepanopezizaceae</taxon>
        <taxon>Diplocarpon</taxon>
    </lineage>
</organism>
<name>A0AAD9T8G5_9HELO</name>
<accession>A0AAD9T8G5</accession>